<gene>
    <name evidence="1" type="ORF">FJTKL_01461</name>
</gene>
<dbReference type="EMBL" id="JBAWTH010000124">
    <property type="protein sequence ID" value="KAL2275914.1"/>
    <property type="molecule type" value="Genomic_DNA"/>
</dbReference>
<reference evidence="1 2" key="1">
    <citation type="submission" date="2024-03" db="EMBL/GenBank/DDBJ databases">
        <title>A high-quality draft genome sequence of Diaporthe vaccinii, a causative agent of upright dieback and viscid rot disease in cranberry plants.</title>
        <authorList>
            <person name="Sarrasin M."/>
            <person name="Lang B.F."/>
            <person name="Burger G."/>
        </authorList>
    </citation>
    <scope>NUCLEOTIDE SEQUENCE [LARGE SCALE GENOMIC DNA]</scope>
    <source>
        <strain evidence="1 2">IS7</strain>
    </source>
</reference>
<comment type="caution">
    <text evidence="1">The sequence shown here is derived from an EMBL/GenBank/DDBJ whole genome shotgun (WGS) entry which is preliminary data.</text>
</comment>
<protein>
    <submittedName>
        <fullName evidence="1">Uncharacterized protein</fullName>
    </submittedName>
</protein>
<name>A0ABR4E0H5_9PEZI</name>
<organism evidence="1 2">
    <name type="scientific">Diaporthe vaccinii</name>
    <dbReference type="NCBI Taxonomy" id="105482"/>
    <lineage>
        <taxon>Eukaryota</taxon>
        <taxon>Fungi</taxon>
        <taxon>Dikarya</taxon>
        <taxon>Ascomycota</taxon>
        <taxon>Pezizomycotina</taxon>
        <taxon>Sordariomycetes</taxon>
        <taxon>Sordariomycetidae</taxon>
        <taxon>Diaporthales</taxon>
        <taxon>Diaporthaceae</taxon>
        <taxon>Diaporthe</taxon>
        <taxon>Diaporthe eres species complex</taxon>
    </lineage>
</organism>
<keyword evidence="2" id="KW-1185">Reference proteome</keyword>
<proteinExistence type="predicted"/>
<sequence>MVWETSNQIHRDQGSKLIRNSRHRAAIPFLPKLRDTSLKCVQMRNSPEEFHTPHSVDTLRGFKKRDIRGPVNEKRFRATVAVILVPRSPSQC</sequence>
<evidence type="ECO:0000313" key="1">
    <source>
        <dbReference type="EMBL" id="KAL2275914.1"/>
    </source>
</evidence>
<accession>A0ABR4E0H5</accession>
<evidence type="ECO:0000313" key="2">
    <source>
        <dbReference type="Proteomes" id="UP001600888"/>
    </source>
</evidence>
<dbReference type="Proteomes" id="UP001600888">
    <property type="component" value="Unassembled WGS sequence"/>
</dbReference>